<keyword evidence="6 8" id="KW-0472">Membrane</keyword>
<evidence type="ECO:0000256" key="6">
    <source>
        <dbReference type="ARBA" id="ARBA00023136"/>
    </source>
</evidence>
<comment type="similarity">
    <text evidence="2">Belongs to the VirD4/TraG family.</text>
</comment>
<evidence type="ECO:0000256" key="2">
    <source>
        <dbReference type="ARBA" id="ARBA00008806"/>
    </source>
</evidence>
<evidence type="ECO:0000256" key="1">
    <source>
        <dbReference type="ARBA" id="ARBA00004651"/>
    </source>
</evidence>
<keyword evidence="3" id="KW-1003">Cell membrane</keyword>
<dbReference type="EMBL" id="LT966316">
    <property type="protein sequence ID" value="SOU92503.1"/>
    <property type="molecule type" value="Genomic_DNA"/>
</dbReference>
<dbReference type="InterPro" id="IPR051539">
    <property type="entry name" value="T4SS-coupling_protein"/>
</dbReference>
<keyword evidence="5 8" id="KW-1133">Transmembrane helix</keyword>
<sequence>MVRIRAKRKCPADAHLRMTQKNRIAIFSGILSLLSGHAIGSWRTAALSGYQSALGDPPFHVFGAPVYLNPANGLFVWTSEWFRLWQNAGWFGADLKSGYLYLLVSGIGVFIGLYPLMLRIMPEEKSINVHGSSRWATLADIRKMGILEEKAKNPRVIIGAFGKKWHFIKIFEKFPFLCIPVRKPRILFHSGPTHILLVAPTRSGKGVSVIIPTLFEWVASVVVLDIKAENYGITSGFRKSMGQRILRFNPACDDPDQRTRYNPLMEIDKNGPNEIRDAQNIALAIMDPEGTAVEKDPFWTRAAAELLTAIILFVVHFSRNPSLYEVSRVAANKRLGIMQMMKLIVERVDEKERELTEKGEKVPEAYRVILASAREIMGQAEETASSITKVMSANLFLFRDPLVAANTMTSDFRLSDLMGGLPNEKDPGPVSLYLTVQAGDLTRFRPLLKIIVQQIIGKLAGEMKYEKGKSVNLWRRKLLLLLDEFPRLGRMDEIEGGLAFVGGYGINIMTIIQSFAQLKPQEYRDAILSNSQTKIAYANGHPEDAKLLSEMTGNSTVKKELSSRSPGRGFISSVSRSEQVFQRAVMTTDEIQQMSDAEGLLMISGQRPIRVDKIRYYEDPVMKTLAEMGSPEKVDRIPGRGDVPWSNEGLEDIEDYIARIEKELEEMKKDGSSTEMGEVEEEDERELESGLDDDPVEALLRSVPEEMMQKMRAEIRDSRSESTRNSDPFIAEIESLIEHRDDGDVAVKKTERKAKNVPLSDPGIDAWMNEWIEKRVGRK</sequence>
<accession>A0A2I2MGR7</accession>
<dbReference type="PANTHER" id="PTHR37937">
    <property type="entry name" value="CONJUGATIVE TRANSFER: DNA TRANSPORT"/>
    <property type="match status" value="1"/>
</dbReference>
<dbReference type="CDD" id="cd01127">
    <property type="entry name" value="TrwB_TraG_TraD_VirD4"/>
    <property type="match status" value="2"/>
</dbReference>
<dbReference type="SUPFAM" id="SSF52540">
    <property type="entry name" value="P-loop containing nucleoside triphosphate hydrolases"/>
    <property type="match status" value="1"/>
</dbReference>
<evidence type="ECO:0000256" key="7">
    <source>
        <dbReference type="SAM" id="MobiDB-lite"/>
    </source>
</evidence>
<evidence type="ECO:0000256" key="5">
    <source>
        <dbReference type="ARBA" id="ARBA00022989"/>
    </source>
</evidence>
<evidence type="ECO:0000256" key="8">
    <source>
        <dbReference type="SAM" id="Phobius"/>
    </source>
</evidence>
<feature type="transmembrane region" description="Helical" evidence="8">
    <location>
        <begin position="99"/>
        <end position="118"/>
    </location>
</feature>
<gene>
    <name evidence="9" type="ORF">LFTS_01130</name>
</gene>
<evidence type="ECO:0000256" key="4">
    <source>
        <dbReference type="ARBA" id="ARBA00022692"/>
    </source>
</evidence>
<evidence type="ECO:0000256" key="3">
    <source>
        <dbReference type="ARBA" id="ARBA00022475"/>
    </source>
</evidence>
<proteinExistence type="inferred from homology"/>
<reference evidence="9" key="1">
    <citation type="submission" date="2017-12" db="EMBL/GenBank/DDBJ databases">
        <authorList>
            <consortium name="SysMetEx"/>
        </authorList>
    </citation>
    <scope>NUCLEOTIDE SEQUENCE</scope>
    <source>
        <strain evidence="9">Pb_238</strain>
    </source>
</reference>
<name>A0A2I2MGR7_9BACT</name>
<dbReference type="Pfam" id="PF02534">
    <property type="entry name" value="T4SS-DNA_transf"/>
    <property type="match status" value="1"/>
</dbReference>
<dbReference type="AlphaFoldDB" id="A0A2I2MGR7"/>
<dbReference type="Gene3D" id="3.40.50.300">
    <property type="entry name" value="P-loop containing nucleotide triphosphate hydrolases"/>
    <property type="match status" value="1"/>
</dbReference>
<dbReference type="InterPro" id="IPR003688">
    <property type="entry name" value="TraG/VirD4"/>
</dbReference>
<evidence type="ECO:0000313" key="9">
    <source>
        <dbReference type="EMBL" id="SOU92503.1"/>
    </source>
</evidence>
<comment type="subcellular location">
    <subcellularLocation>
        <location evidence="1">Cell membrane</location>
        <topology evidence="1">Multi-pass membrane protein</topology>
    </subcellularLocation>
</comment>
<dbReference type="PANTHER" id="PTHR37937:SF1">
    <property type="entry name" value="CONJUGATIVE TRANSFER: DNA TRANSPORT"/>
    <property type="match status" value="1"/>
</dbReference>
<feature type="region of interest" description="Disordered" evidence="7">
    <location>
        <begin position="666"/>
        <end position="690"/>
    </location>
</feature>
<feature type="compositionally biased region" description="Acidic residues" evidence="7">
    <location>
        <begin position="677"/>
        <end position="690"/>
    </location>
</feature>
<dbReference type="GO" id="GO:0005886">
    <property type="term" value="C:plasma membrane"/>
    <property type="evidence" value="ECO:0007669"/>
    <property type="project" value="UniProtKB-SubCell"/>
</dbReference>
<protein>
    <submittedName>
        <fullName evidence="9">Type IV secretion system protein VirD4</fullName>
    </submittedName>
</protein>
<keyword evidence="4 8" id="KW-0812">Transmembrane</keyword>
<dbReference type="InterPro" id="IPR027417">
    <property type="entry name" value="P-loop_NTPase"/>
</dbReference>
<organism evidence="9">
    <name type="scientific">Leptospirillum ferriphilum</name>
    <dbReference type="NCBI Taxonomy" id="178606"/>
    <lineage>
        <taxon>Bacteria</taxon>
        <taxon>Pseudomonadati</taxon>
        <taxon>Nitrospirota</taxon>
        <taxon>Nitrospiria</taxon>
        <taxon>Nitrospirales</taxon>
        <taxon>Nitrospiraceae</taxon>
        <taxon>Leptospirillum</taxon>
    </lineage>
</organism>